<dbReference type="SUPFAM" id="SSF53850">
    <property type="entry name" value="Periplasmic binding protein-like II"/>
    <property type="match status" value="1"/>
</dbReference>
<keyword evidence="1 2" id="KW-0732">Signal</keyword>
<protein>
    <submittedName>
        <fullName evidence="3">ABC-type Fe3+ transport system substrate-binding protein</fullName>
    </submittedName>
</protein>
<dbReference type="RefSeq" id="WP_307269522.1">
    <property type="nucleotide sequence ID" value="NZ_JAUSVX010000002.1"/>
</dbReference>
<feature type="chain" id="PRO_5045959975" evidence="2">
    <location>
        <begin position="21"/>
        <end position="350"/>
    </location>
</feature>
<sequence>MLRRIALILLLLAGPVPAAAQSLTIAGVTDTATFRPVIEAFRKLHPQITVEYHEYESIPLDEGLRQGTLTPPPDLVISSAVDRQFKAVNDGLARPYRSEQTRALPDWARFADEAFGFTFEPLVFVANRRLFPDGRPPSSRAALLDYLEAAPTRRIATYDPLTSGVGYLVANMDLATNSQFAAFIGRSAQNGLSTFASSLEILQEVAAGRSAIAFNVLGSYAAGWKAAGADIEIVYPVDYTFALMRVALIPRGAREPRSAELFLDFLLSEQGQTVLTRDGNLPAIRSIPGPYASERTIRESAAGPIRIIGLDATLLAMADDLHRRSFETFWRSLVETGTRGRAAARASPGP</sequence>
<dbReference type="PANTHER" id="PTHR30006:SF25">
    <property type="entry name" value="PHOSPHOGLYCERATE TRANSPORT REGULATORY PROTEIN PGTC"/>
    <property type="match status" value="1"/>
</dbReference>
<name>A0ABU0J4B1_9HYPH</name>
<organism evidence="3 4">
    <name type="scientific">Labrys wisconsinensis</name>
    <dbReference type="NCBI Taxonomy" id="425677"/>
    <lineage>
        <taxon>Bacteria</taxon>
        <taxon>Pseudomonadati</taxon>
        <taxon>Pseudomonadota</taxon>
        <taxon>Alphaproteobacteria</taxon>
        <taxon>Hyphomicrobiales</taxon>
        <taxon>Xanthobacteraceae</taxon>
        <taxon>Labrys</taxon>
    </lineage>
</organism>
<dbReference type="EMBL" id="JAUSVX010000002">
    <property type="protein sequence ID" value="MDQ0468376.1"/>
    <property type="molecule type" value="Genomic_DNA"/>
</dbReference>
<dbReference type="Gene3D" id="3.40.190.10">
    <property type="entry name" value="Periplasmic binding protein-like II"/>
    <property type="match status" value="2"/>
</dbReference>
<dbReference type="PANTHER" id="PTHR30006">
    <property type="entry name" value="THIAMINE-BINDING PERIPLASMIC PROTEIN-RELATED"/>
    <property type="match status" value="1"/>
</dbReference>
<evidence type="ECO:0000256" key="1">
    <source>
        <dbReference type="ARBA" id="ARBA00022729"/>
    </source>
</evidence>
<evidence type="ECO:0000256" key="2">
    <source>
        <dbReference type="SAM" id="SignalP"/>
    </source>
</evidence>
<gene>
    <name evidence="3" type="ORF">QO011_001376</name>
</gene>
<accession>A0ABU0J4B1</accession>
<comment type="caution">
    <text evidence="3">The sequence shown here is derived from an EMBL/GenBank/DDBJ whole genome shotgun (WGS) entry which is preliminary data.</text>
</comment>
<keyword evidence="4" id="KW-1185">Reference proteome</keyword>
<evidence type="ECO:0000313" key="4">
    <source>
        <dbReference type="Proteomes" id="UP001242480"/>
    </source>
</evidence>
<evidence type="ECO:0000313" key="3">
    <source>
        <dbReference type="EMBL" id="MDQ0468376.1"/>
    </source>
</evidence>
<dbReference type="Proteomes" id="UP001242480">
    <property type="component" value="Unassembled WGS sequence"/>
</dbReference>
<reference evidence="3 4" key="1">
    <citation type="submission" date="2023-07" db="EMBL/GenBank/DDBJ databases">
        <title>Genomic Encyclopedia of Type Strains, Phase IV (KMG-IV): sequencing the most valuable type-strain genomes for metagenomic binning, comparative biology and taxonomic classification.</title>
        <authorList>
            <person name="Goeker M."/>
        </authorList>
    </citation>
    <scope>NUCLEOTIDE SEQUENCE [LARGE SCALE GENOMIC DNA]</scope>
    <source>
        <strain evidence="3 4">DSM 19619</strain>
    </source>
</reference>
<dbReference type="Pfam" id="PF13531">
    <property type="entry name" value="SBP_bac_11"/>
    <property type="match status" value="1"/>
</dbReference>
<proteinExistence type="predicted"/>
<feature type="signal peptide" evidence="2">
    <location>
        <begin position="1"/>
        <end position="20"/>
    </location>
</feature>